<reference evidence="1" key="1">
    <citation type="submission" date="2019-02" db="EMBL/GenBank/DDBJ databases">
        <authorList>
            <person name="Gruber-Vodicka R. H."/>
            <person name="Seah K. B. B."/>
        </authorList>
    </citation>
    <scope>NUCLEOTIDE SEQUENCE</scope>
    <source>
        <strain evidence="1">BECK_BY7</strain>
    </source>
</reference>
<protein>
    <submittedName>
        <fullName evidence="1">Uncharacterized protein</fullName>
    </submittedName>
</protein>
<sequence>MVSKIFLEIAVCLNHQRIHHGEGGYVGTPEALTQSDTPGLLFNNEIFTDRNLNALANNDLIRTPSIHDPVSTVTGNMYHDETDITIRSVGLDYTPLPAPATPRPSNRT</sequence>
<name>A0A450WIE8_9GAMM</name>
<evidence type="ECO:0000313" key="1">
    <source>
        <dbReference type="EMBL" id="VFK16803.1"/>
    </source>
</evidence>
<gene>
    <name evidence="1" type="ORF">BECKLFY1418C_GA0070996_10264</name>
</gene>
<proteinExistence type="predicted"/>
<dbReference type="AlphaFoldDB" id="A0A450WIE8"/>
<organism evidence="1">
    <name type="scientific">Candidatus Kentrum sp. LFY</name>
    <dbReference type="NCBI Taxonomy" id="2126342"/>
    <lineage>
        <taxon>Bacteria</taxon>
        <taxon>Pseudomonadati</taxon>
        <taxon>Pseudomonadota</taxon>
        <taxon>Gammaproteobacteria</taxon>
        <taxon>Candidatus Kentrum</taxon>
    </lineage>
</organism>
<dbReference type="EMBL" id="CAADFN010000026">
    <property type="protein sequence ID" value="VFK16803.1"/>
    <property type="molecule type" value="Genomic_DNA"/>
</dbReference>
<accession>A0A450WIE8</accession>